<dbReference type="Proteomes" id="UP000191240">
    <property type="component" value="Unassembled WGS sequence"/>
</dbReference>
<feature type="transmembrane region" description="Helical" evidence="1">
    <location>
        <begin position="38"/>
        <end position="64"/>
    </location>
</feature>
<dbReference type="AlphaFoldDB" id="A0A1M6CTB6"/>
<dbReference type="PANTHER" id="PTHR30386">
    <property type="entry name" value="MEMBRANE FUSION SUBUNIT OF EMRAB-TOLC MULTIDRUG EFFLUX PUMP"/>
    <property type="match status" value="1"/>
</dbReference>
<gene>
    <name evidence="2" type="ORF">SAMN02745671_01205</name>
</gene>
<sequence length="325" mass="35346">MAEKQWGSEKNGIFSKEALDKLRSPEQLDTVLPITSPIGWMGLVAVAVMMVAVVIWSIFGSFTVKAEGVGMIMDSSGVSKVSSVAGGKIDKVYVHPGEKIKKGAMIAHIELPQETAATRMAQYNPELASSNRDAKNKVHEFDSRRYQKETTEYVYSTRSGTVDEIMVQEGAVIGTGSPIITVRNDDGRNELSGIMYVSVNKGKSVKPGQTIQIAPGGVDISQSGSLLGTVRSVSQYPVSAQTMQSTLNNEQLVQAILQAQQGAVMEVIFDLVKDPGSESGYLWTSSVGEHKPITAGSFCTGTIIIERRPPIEKVFYRLSQWLRNR</sequence>
<keyword evidence="1" id="KW-0812">Transmembrane</keyword>
<proteinExistence type="predicted"/>
<dbReference type="EMBL" id="FQYW01000009">
    <property type="protein sequence ID" value="SHI64189.1"/>
    <property type="molecule type" value="Genomic_DNA"/>
</dbReference>
<dbReference type="RefSeq" id="WP_080325681.1">
    <property type="nucleotide sequence ID" value="NZ_FQYW01000009.1"/>
</dbReference>
<evidence type="ECO:0000256" key="1">
    <source>
        <dbReference type="SAM" id="Phobius"/>
    </source>
</evidence>
<keyword evidence="1" id="KW-0472">Membrane</keyword>
<dbReference type="InterPro" id="IPR050739">
    <property type="entry name" value="MFP"/>
</dbReference>
<organism evidence="2 3">
    <name type="scientific">Anaerovibrio lipolyticus DSM 3074</name>
    <dbReference type="NCBI Taxonomy" id="1120997"/>
    <lineage>
        <taxon>Bacteria</taxon>
        <taxon>Bacillati</taxon>
        <taxon>Bacillota</taxon>
        <taxon>Negativicutes</taxon>
        <taxon>Selenomonadales</taxon>
        <taxon>Selenomonadaceae</taxon>
        <taxon>Anaerovibrio</taxon>
    </lineage>
</organism>
<keyword evidence="1" id="KW-1133">Transmembrane helix</keyword>
<dbReference type="OrthoDB" id="8439633at2"/>
<evidence type="ECO:0000313" key="3">
    <source>
        <dbReference type="Proteomes" id="UP000191240"/>
    </source>
</evidence>
<evidence type="ECO:0000313" key="2">
    <source>
        <dbReference type="EMBL" id="SHI64189.1"/>
    </source>
</evidence>
<dbReference type="Gene3D" id="2.40.50.100">
    <property type="match status" value="1"/>
</dbReference>
<reference evidence="2 3" key="1">
    <citation type="submission" date="2016-11" db="EMBL/GenBank/DDBJ databases">
        <authorList>
            <person name="Jaros S."/>
            <person name="Januszkiewicz K."/>
            <person name="Wedrychowicz H."/>
        </authorList>
    </citation>
    <scope>NUCLEOTIDE SEQUENCE [LARGE SCALE GENOMIC DNA]</scope>
    <source>
        <strain evidence="2 3">DSM 3074</strain>
    </source>
</reference>
<protein>
    <submittedName>
        <fullName evidence="2">NHLM bacteriocin system secretion protein</fullName>
    </submittedName>
</protein>
<dbReference type="PANTHER" id="PTHR30386:SF28">
    <property type="entry name" value="EXPORTED PROTEIN"/>
    <property type="match status" value="1"/>
</dbReference>
<name>A0A1M6CTB6_9FIRM</name>
<accession>A0A1M6CTB6</accession>